<accession>A0A9X0BVR8</accession>
<comment type="caution">
    <text evidence="1">The sequence shown here is derived from an EMBL/GenBank/DDBJ whole genome shotgun (WGS) entry which is preliminary data.</text>
</comment>
<keyword evidence="2" id="KW-1185">Reference proteome</keyword>
<dbReference type="AlphaFoldDB" id="A0A9X0BVR8"/>
<reference evidence="1" key="2">
    <citation type="journal article" date="2023" name="IMA Fungus">
        <title>Comparative genomic study of the Penicillium genus elucidates a diverse pangenome and 15 lateral gene transfer events.</title>
        <authorList>
            <person name="Petersen C."/>
            <person name="Sorensen T."/>
            <person name="Nielsen M.R."/>
            <person name="Sondergaard T.E."/>
            <person name="Sorensen J.L."/>
            <person name="Fitzpatrick D.A."/>
            <person name="Frisvad J.C."/>
            <person name="Nielsen K.L."/>
        </authorList>
    </citation>
    <scope>NUCLEOTIDE SEQUENCE</scope>
    <source>
        <strain evidence="1">IBT 17660</strain>
    </source>
</reference>
<sequence length="124" mass="14126">MTPSPEPKLLASSSPPPSLEISFLSGPYVTSRKEPDLFVRYNSDSLPSFVIESGWSERWNDLLHDMNLLLVGGDRDIRAVVILKWKLNRLTSKVSGFAELYVRDRNGVPIQRQRERLGYLPRAN</sequence>
<reference evidence="1" key="1">
    <citation type="submission" date="2022-12" db="EMBL/GenBank/DDBJ databases">
        <authorList>
            <person name="Petersen C."/>
        </authorList>
    </citation>
    <scope>NUCLEOTIDE SEQUENCE</scope>
    <source>
        <strain evidence="1">IBT 17660</strain>
    </source>
</reference>
<gene>
    <name evidence="1" type="ORF">N7530_000481</name>
</gene>
<dbReference type="Proteomes" id="UP001147760">
    <property type="component" value="Unassembled WGS sequence"/>
</dbReference>
<organism evidence="1 2">
    <name type="scientific">Penicillium desertorum</name>
    <dbReference type="NCBI Taxonomy" id="1303715"/>
    <lineage>
        <taxon>Eukaryota</taxon>
        <taxon>Fungi</taxon>
        <taxon>Dikarya</taxon>
        <taxon>Ascomycota</taxon>
        <taxon>Pezizomycotina</taxon>
        <taxon>Eurotiomycetes</taxon>
        <taxon>Eurotiomycetidae</taxon>
        <taxon>Eurotiales</taxon>
        <taxon>Aspergillaceae</taxon>
        <taxon>Penicillium</taxon>
    </lineage>
</organism>
<evidence type="ECO:0000313" key="2">
    <source>
        <dbReference type="Proteomes" id="UP001147760"/>
    </source>
</evidence>
<evidence type="ECO:0000313" key="1">
    <source>
        <dbReference type="EMBL" id="KAJ5486181.1"/>
    </source>
</evidence>
<proteinExistence type="predicted"/>
<dbReference type="EMBL" id="JAPWDO010000001">
    <property type="protein sequence ID" value="KAJ5486181.1"/>
    <property type="molecule type" value="Genomic_DNA"/>
</dbReference>
<dbReference type="OrthoDB" id="4368470at2759"/>
<name>A0A9X0BVR8_9EURO</name>
<protein>
    <submittedName>
        <fullName evidence="1">Uncharacterized protein</fullName>
    </submittedName>
</protein>